<organism evidence="8 9">
    <name type="scientific">Solanum pinnatisectum</name>
    <name type="common">tansyleaf nightshade</name>
    <dbReference type="NCBI Taxonomy" id="50273"/>
    <lineage>
        <taxon>Eukaryota</taxon>
        <taxon>Viridiplantae</taxon>
        <taxon>Streptophyta</taxon>
        <taxon>Embryophyta</taxon>
        <taxon>Tracheophyta</taxon>
        <taxon>Spermatophyta</taxon>
        <taxon>Magnoliopsida</taxon>
        <taxon>eudicotyledons</taxon>
        <taxon>Gunneridae</taxon>
        <taxon>Pentapetalae</taxon>
        <taxon>asterids</taxon>
        <taxon>lamiids</taxon>
        <taxon>Solanales</taxon>
        <taxon>Solanaceae</taxon>
        <taxon>Solanoideae</taxon>
        <taxon>Solaneae</taxon>
        <taxon>Solanum</taxon>
    </lineage>
</organism>
<dbReference type="PANTHER" id="PTHR15710">
    <property type="entry name" value="E3 UBIQUITIN-PROTEIN LIGASE PRAJA"/>
    <property type="match status" value="1"/>
</dbReference>
<evidence type="ECO:0000256" key="5">
    <source>
        <dbReference type="ARBA" id="ARBA00022833"/>
    </source>
</evidence>
<evidence type="ECO:0000313" key="8">
    <source>
        <dbReference type="EMBL" id="KAK4707563.1"/>
    </source>
</evidence>
<evidence type="ECO:0000256" key="4">
    <source>
        <dbReference type="ARBA" id="ARBA00022771"/>
    </source>
</evidence>
<dbReference type="GO" id="GO:0008270">
    <property type="term" value="F:zinc ion binding"/>
    <property type="evidence" value="ECO:0007669"/>
    <property type="project" value="UniProtKB-KW"/>
</dbReference>
<dbReference type="GO" id="GO:0061630">
    <property type="term" value="F:ubiquitin protein ligase activity"/>
    <property type="evidence" value="ECO:0007669"/>
    <property type="project" value="UniProtKB-EC"/>
</dbReference>
<protein>
    <recommendedName>
        <fullName evidence="2">RING-type E3 ubiquitin transferase</fullName>
        <ecNumber evidence="2">2.3.2.27</ecNumber>
    </recommendedName>
</protein>
<dbReference type="GO" id="GO:0016567">
    <property type="term" value="P:protein ubiquitination"/>
    <property type="evidence" value="ECO:0007669"/>
    <property type="project" value="TreeGrafter"/>
</dbReference>
<evidence type="ECO:0000256" key="3">
    <source>
        <dbReference type="ARBA" id="ARBA00022723"/>
    </source>
</evidence>
<evidence type="ECO:0000256" key="2">
    <source>
        <dbReference type="ARBA" id="ARBA00012483"/>
    </source>
</evidence>
<feature type="domain" description="RING-type" evidence="7">
    <location>
        <begin position="117"/>
        <end position="157"/>
    </location>
</feature>
<keyword evidence="3" id="KW-0479">Metal-binding</keyword>
<evidence type="ECO:0000313" key="9">
    <source>
        <dbReference type="Proteomes" id="UP001311915"/>
    </source>
</evidence>
<dbReference type="InterPro" id="IPR013083">
    <property type="entry name" value="Znf_RING/FYVE/PHD"/>
</dbReference>
<dbReference type="SUPFAM" id="SSF57850">
    <property type="entry name" value="RING/U-box"/>
    <property type="match status" value="1"/>
</dbReference>
<dbReference type="Proteomes" id="UP001311915">
    <property type="component" value="Unassembled WGS sequence"/>
</dbReference>
<comment type="catalytic activity">
    <reaction evidence="1">
        <text>S-ubiquitinyl-[E2 ubiquitin-conjugating enzyme]-L-cysteine + [acceptor protein]-L-lysine = [E2 ubiquitin-conjugating enzyme]-L-cysteine + N(6)-ubiquitinyl-[acceptor protein]-L-lysine.</text>
        <dbReference type="EC" id="2.3.2.27"/>
    </reaction>
</comment>
<dbReference type="Pfam" id="PF13639">
    <property type="entry name" value="zf-RING_2"/>
    <property type="match status" value="1"/>
</dbReference>
<dbReference type="PANTHER" id="PTHR15710:SF77">
    <property type="entry name" value="RING-H2 FINGER PROTEIN ATL21B"/>
    <property type="match status" value="1"/>
</dbReference>
<dbReference type="GO" id="GO:0005737">
    <property type="term" value="C:cytoplasm"/>
    <property type="evidence" value="ECO:0007669"/>
    <property type="project" value="TreeGrafter"/>
</dbReference>
<comment type="caution">
    <text evidence="8">The sequence shown here is derived from an EMBL/GenBank/DDBJ whole genome shotgun (WGS) entry which is preliminary data.</text>
</comment>
<name>A0AAV9K3Q5_9SOLN</name>
<dbReference type="EMBL" id="JAWPEI010000012">
    <property type="protein sequence ID" value="KAK4707563.1"/>
    <property type="molecule type" value="Genomic_DNA"/>
</dbReference>
<dbReference type="Gene3D" id="3.30.40.10">
    <property type="entry name" value="Zinc/RING finger domain, C3HC4 (zinc finger)"/>
    <property type="match status" value="1"/>
</dbReference>
<dbReference type="AlphaFoldDB" id="A0AAV9K3Q5"/>
<evidence type="ECO:0000256" key="1">
    <source>
        <dbReference type="ARBA" id="ARBA00000900"/>
    </source>
</evidence>
<proteinExistence type="predicted"/>
<accession>A0AAV9K3Q5</accession>
<evidence type="ECO:0000259" key="7">
    <source>
        <dbReference type="PROSITE" id="PS50089"/>
    </source>
</evidence>
<keyword evidence="9" id="KW-1185">Reference proteome</keyword>
<reference evidence="8 9" key="1">
    <citation type="submission" date="2023-10" db="EMBL/GenBank/DDBJ databases">
        <title>Genome-Wide Identification Analysis in wild type Solanum Pinnatisectum Reveals Some Genes Defensing Phytophthora Infestans.</title>
        <authorList>
            <person name="Sun C."/>
        </authorList>
    </citation>
    <scope>NUCLEOTIDE SEQUENCE [LARGE SCALE GENOMIC DNA]</scope>
    <source>
        <strain evidence="8">LQN</strain>
        <tissue evidence="8">Leaf</tissue>
    </source>
</reference>
<keyword evidence="4 6" id="KW-0863">Zinc-finger</keyword>
<sequence>MSNYTLINTQHTACFTVNLKKISAMGVHGNDSVIKQMIIHIHKLIGDGLNKCDGATNCQYLEMFVDMNVKVEYVWDVKLQELLSSSTSSTSTSKTSIMNLPERMEIDDDQCLKDIDCVICLQQLEGEKIVCMPCSHMFHTHYIKTWLDKSHSYPICRYNMPTS</sequence>
<gene>
    <name evidence="8" type="ORF">R3W88_028488</name>
</gene>
<evidence type="ECO:0000256" key="6">
    <source>
        <dbReference type="PROSITE-ProRule" id="PRU00175"/>
    </source>
</evidence>
<dbReference type="EC" id="2.3.2.27" evidence="2"/>
<dbReference type="InterPro" id="IPR001841">
    <property type="entry name" value="Znf_RING"/>
</dbReference>
<keyword evidence="5" id="KW-0862">Zinc</keyword>
<dbReference type="PROSITE" id="PS50089">
    <property type="entry name" value="ZF_RING_2"/>
    <property type="match status" value="1"/>
</dbReference>